<dbReference type="STRING" id="1458985.BJP34_14645"/>
<evidence type="ECO:0000313" key="2">
    <source>
        <dbReference type="Proteomes" id="UP000177870"/>
    </source>
</evidence>
<dbReference type="Proteomes" id="UP000177870">
    <property type="component" value="Chromosome"/>
</dbReference>
<gene>
    <name evidence="1" type="ORF">BJP34_14645</name>
</gene>
<name>A0A1D8TS97_9CYAN</name>
<dbReference type="EMBL" id="CP017599">
    <property type="protein sequence ID" value="AOX00522.1"/>
    <property type="molecule type" value="Genomic_DNA"/>
</dbReference>
<evidence type="ECO:0000313" key="1">
    <source>
        <dbReference type="EMBL" id="AOX00522.1"/>
    </source>
</evidence>
<dbReference type="AlphaFoldDB" id="A0A1D8TS97"/>
<accession>A0A1D8TS97</accession>
<organism evidence="1 2">
    <name type="scientific">Moorena producens PAL-8-15-08-1</name>
    <dbReference type="NCBI Taxonomy" id="1458985"/>
    <lineage>
        <taxon>Bacteria</taxon>
        <taxon>Bacillati</taxon>
        <taxon>Cyanobacteriota</taxon>
        <taxon>Cyanophyceae</taxon>
        <taxon>Coleofasciculales</taxon>
        <taxon>Coleofasciculaceae</taxon>
        <taxon>Moorena</taxon>
    </lineage>
</organism>
<protein>
    <submittedName>
        <fullName evidence="1">Uncharacterized protein</fullName>
    </submittedName>
</protein>
<sequence length="60" mass="6744">MIYWLMVDDLPTLRLGTGNREQGTGNREQGTGNREQWKSAYADKVGWANGQGFLMKLPSV</sequence>
<proteinExistence type="predicted"/>
<dbReference type="KEGG" id="mpro:BJP34_14645"/>
<reference evidence="2" key="1">
    <citation type="submission" date="2016-10" db="EMBL/GenBank/DDBJ databases">
        <title>Comparative genomics uncovers the prolific and rare metabolic potential of the cyanobacterial genus Moorea.</title>
        <authorList>
            <person name="Leao T."/>
            <person name="Castelao G."/>
            <person name="Korobeynikov A."/>
            <person name="Monroe E.A."/>
            <person name="Podell S."/>
            <person name="Glukhov E."/>
            <person name="Allen E."/>
            <person name="Gerwick W.H."/>
            <person name="Gerwick L."/>
        </authorList>
    </citation>
    <scope>NUCLEOTIDE SEQUENCE [LARGE SCALE GENOMIC DNA]</scope>
    <source>
        <strain evidence="2">PAL-8-15-08-1</strain>
    </source>
</reference>